<dbReference type="Proteomes" id="UP000031512">
    <property type="component" value="Unassembled WGS sequence"/>
</dbReference>
<reference evidence="3 4" key="1">
    <citation type="journal article" date="2012" name="BMC Genomics">
        <title>Comparative genomic analysis and phylogenetic position of Theileria equi.</title>
        <authorList>
            <person name="Kappmeyer L.S."/>
            <person name="Thiagarajan M."/>
            <person name="Herndon D.R."/>
            <person name="Ramsay J.D."/>
            <person name="Caler E."/>
            <person name="Djikeng A."/>
            <person name="Gillespie J.J."/>
            <person name="Lau A.O."/>
            <person name="Roalson E.H."/>
            <person name="Silva J.C."/>
            <person name="Silva M.G."/>
            <person name="Suarez C.E."/>
            <person name="Ueti M.W."/>
            <person name="Nene V.M."/>
            <person name="Mealey R.H."/>
            <person name="Knowles D.P."/>
            <person name="Brayton K.A."/>
        </authorList>
    </citation>
    <scope>NUCLEOTIDE SEQUENCE [LARGE SCALE GENOMIC DNA]</scope>
    <source>
        <strain evidence="3 4">WA</strain>
    </source>
</reference>
<evidence type="ECO:0000313" key="4">
    <source>
        <dbReference type="Proteomes" id="UP000031512"/>
    </source>
</evidence>
<gene>
    <name evidence="3" type="ORF">BEWA_041380</name>
</gene>
<feature type="region of interest" description="Disordered" evidence="1">
    <location>
        <begin position="47"/>
        <end position="149"/>
    </location>
</feature>
<evidence type="ECO:0000313" key="3">
    <source>
        <dbReference type="EMBL" id="EKX74100.1"/>
    </source>
</evidence>
<dbReference type="GeneID" id="15807548"/>
<protein>
    <submittedName>
        <fullName evidence="3">Signal peptide containing protein</fullName>
    </submittedName>
</protein>
<accession>L1LFR1</accession>
<dbReference type="VEuPathDB" id="PiroplasmaDB:BEWA_041380"/>
<evidence type="ECO:0000256" key="1">
    <source>
        <dbReference type="SAM" id="MobiDB-lite"/>
    </source>
</evidence>
<comment type="caution">
    <text evidence="3">The sequence shown here is derived from an EMBL/GenBank/DDBJ whole genome shotgun (WGS) entry which is preliminary data.</text>
</comment>
<feature type="compositionally biased region" description="Basic and acidic residues" evidence="1">
    <location>
        <begin position="48"/>
        <end position="120"/>
    </location>
</feature>
<keyword evidence="4" id="KW-1185">Reference proteome</keyword>
<dbReference type="Pfam" id="PF17175">
    <property type="entry name" value="MOLO1"/>
    <property type="match status" value="1"/>
</dbReference>
<dbReference type="eggNOG" id="ENOG502TN1J">
    <property type="taxonomic scope" value="Eukaryota"/>
</dbReference>
<name>L1LFR1_THEEQ</name>
<sequence length="252" mass="28045">MPWPFFLLLYIHTAFLHGRDDVRHIGIHKFRFNDNVAKLADVPLDVPRTVDPKSVKNDENVDKKGGKSGISDEKVNDRVVKTQEKDENDEKGKEETKDGDESHKDVKPETISPSDKKLADSDVNGSVNATSGNPNILNGNSSISGNNVKSSKRPSFLNFEHEKEINHAQAIGYTSSTYPNPTTDPHLCIHSNDVKSFLCDPDGILSDSEQIKLNRILLKCKIRTFVALALNILVGSEDPIETQKQFGIELEK</sequence>
<dbReference type="KEGG" id="beq:BEWA_041380"/>
<dbReference type="GO" id="GO:0005892">
    <property type="term" value="C:acetylcholine-gated channel complex"/>
    <property type="evidence" value="ECO:0007669"/>
    <property type="project" value="InterPro"/>
</dbReference>
<feature type="compositionally biased region" description="Low complexity" evidence="1">
    <location>
        <begin position="131"/>
        <end position="149"/>
    </location>
</feature>
<feature type="chain" id="PRO_5003952702" evidence="2">
    <location>
        <begin position="19"/>
        <end position="252"/>
    </location>
</feature>
<organism evidence="3 4">
    <name type="scientific">Theileria equi strain WA</name>
    <dbReference type="NCBI Taxonomy" id="1537102"/>
    <lineage>
        <taxon>Eukaryota</taxon>
        <taxon>Sar</taxon>
        <taxon>Alveolata</taxon>
        <taxon>Apicomplexa</taxon>
        <taxon>Aconoidasida</taxon>
        <taxon>Piroplasmida</taxon>
        <taxon>Theileriidae</taxon>
        <taxon>Theileria</taxon>
    </lineage>
</organism>
<dbReference type="EMBL" id="ACOU01000002">
    <property type="protein sequence ID" value="EKX74100.1"/>
    <property type="molecule type" value="Genomic_DNA"/>
</dbReference>
<dbReference type="InterPro" id="IPR033438">
    <property type="entry name" value="MOLO1"/>
</dbReference>
<dbReference type="OrthoDB" id="361574at2759"/>
<evidence type="ECO:0000256" key="2">
    <source>
        <dbReference type="SAM" id="SignalP"/>
    </source>
</evidence>
<feature type="signal peptide" evidence="2">
    <location>
        <begin position="1"/>
        <end position="18"/>
    </location>
</feature>
<keyword evidence="2" id="KW-0732">Signal</keyword>
<dbReference type="AlphaFoldDB" id="L1LFR1"/>
<proteinExistence type="predicted"/>
<dbReference type="RefSeq" id="XP_004833552.1">
    <property type="nucleotide sequence ID" value="XM_004833495.1"/>
</dbReference>